<evidence type="ECO:0000256" key="1">
    <source>
        <dbReference type="ARBA" id="ARBA00001974"/>
    </source>
</evidence>
<dbReference type="GO" id="GO:0035999">
    <property type="term" value="P:tetrahydrofolate interconversion"/>
    <property type="evidence" value="ECO:0007669"/>
    <property type="project" value="TreeGrafter"/>
</dbReference>
<evidence type="ECO:0000256" key="6">
    <source>
        <dbReference type="ARBA" id="ARBA00023002"/>
    </source>
</evidence>
<comment type="catalytic activity">
    <reaction evidence="8">
        <text>(6S)-5-methyl-5,6,7,8-tetrahydrofolate + NAD(+) = (6R)-5,10-methylene-5,6,7,8-tetrahydrofolate + NADH + H(+)</text>
        <dbReference type="Rhea" id="RHEA:19821"/>
        <dbReference type="ChEBI" id="CHEBI:15378"/>
        <dbReference type="ChEBI" id="CHEBI:15636"/>
        <dbReference type="ChEBI" id="CHEBI:18608"/>
        <dbReference type="ChEBI" id="CHEBI:57540"/>
        <dbReference type="ChEBI" id="CHEBI:57945"/>
        <dbReference type="EC" id="1.5.1.54"/>
    </reaction>
    <physiologicalReaction direction="right-to-left" evidence="8">
        <dbReference type="Rhea" id="RHEA:19823"/>
    </physiologicalReaction>
</comment>
<dbReference type="InterPro" id="IPR003171">
    <property type="entry name" value="Mehydrof_redctse-like"/>
</dbReference>
<dbReference type="EMBL" id="JADHEI010000009">
    <property type="protein sequence ID" value="MBF2734632.1"/>
    <property type="molecule type" value="Genomic_DNA"/>
</dbReference>
<keyword evidence="4 9" id="KW-0285">Flavoprotein</keyword>
<dbReference type="PANTHER" id="PTHR45754">
    <property type="entry name" value="METHYLENETETRAHYDROFOLATE REDUCTASE"/>
    <property type="match status" value="1"/>
</dbReference>
<accession>A0A930XW20</accession>
<gene>
    <name evidence="10" type="ORF">ISN26_00805</name>
</gene>
<comment type="pathway">
    <text evidence="7">Amino-acid biosynthesis; L-methionine biosynthesis via de novo pathway.</text>
</comment>
<dbReference type="GO" id="GO:0005829">
    <property type="term" value="C:cytosol"/>
    <property type="evidence" value="ECO:0007669"/>
    <property type="project" value="TreeGrafter"/>
</dbReference>
<comment type="cofactor">
    <cofactor evidence="1 9">
        <name>FAD</name>
        <dbReference type="ChEBI" id="CHEBI:57692"/>
    </cofactor>
</comment>
<evidence type="ECO:0000256" key="4">
    <source>
        <dbReference type="ARBA" id="ARBA00022630"/>
    </source>
</evidence>
<dbReference type="Pfam" id="PF02219">
    <property type="entry name" value="MTHFR"/>
    <property type="match status" value="1"/>
</dbReference>
<evidence type="ECO:0000256" key="3">
    <source>
        <dbReference type="ARBA" id="ARBA00006743"/>
    </source>
</evidence>
<dbReference type="PANTHER" id="PTHR45754:SF3">
    <property type="entry name" value="METHYLENETETRAHYDROFOLATE REDUCTASE (NADPH)"/>
    <property type="match status" value="1"/>
</dbReference>
<keyword evidence="6 9" id="KW-0560">Oxidoreductase</keyword>
<dbReference type="GO" id="GO:0071949">
    <property type="term" value="F:FAD binding"/>
    <property type="evidence" value="ECO:0007669"/>
    <property type="project" value="TreeGrafter"/>
</dbReference>
<evidence type="ECO:0000256" key="5">
    <source>
        <dbReference type="ARBA" id="ARBA00022827"/>
    </source>
</evidence>
<protein>
    <recommendedName>
        <fullName evidence="9">Methylenetetrahydrofolate reductase</fullName>
    </recommendedName>
</protein>
<dbReference type="InterPro" id="IPR029041">
    <property type="entry name" value="FAD-linked_oxidoreductase-like"/>
</dbReference>
<dbReference type="Proteomes" id="UP000604381">
    <property type="component" value="Unassembled WGS sequence"/>
</dbReference>
<sequence length="291" mass="31311">MSASAAAPLAEREAAAASNPKMSSVSLEIYPELNGGSDDDTLRAVNEFVAGNPAFISVTCTKQDHEATLRLSVKVKELGQVAALHLLGGDKTEEEARECIDGTVAAGVDRVVALRGDRIAKDKQTCDTVKLVELLQATGKMAEISVAGYPDVHPKAASETADLEHLQRKIDAGAQRVISQFSFNADSICRFRDAIAAQRPEASFSAGLLPVRDYAKTIKFANKCETKVDESLRNKFESVSREAHDGLARSVLKDLTVRLVAEGIDIHYYTLNKVDHITEAWLAATLSSNGA</sequence>
<dbReference type="Gene3D" id="3.20.20.220">
    <property type="match status" value="1"/>
</dbReference>
<reference evidence="10" key="1">
    <citation type="submission" date="2020-10" db="EMBL/GenBank/DDBJ databases">
        <title>An improved Amphimedon queenslandica hologenome assembly reveals how three proteobacterial symbionts can extend the metabolic phenotypic of their marine sponge host.</title>
        <authorList>
            <person name="Degnan B."/>
            <person name="Degnan S."/>
            <person name="Xiang X."/>
        </authorList>
    </citation>
    <scope>NUCLEOTIDE SEQUENCE</scope>
    <source>
        <strain evidence="10">AqS2</strain>
    </source>
</reference>
<organism evidence="10 11">
    <name type="scientific">Candidatus Amphirhobacter heronislandensis</name>
    <dbReference type="NCBI Taxonomy" id="1732024"/>
    <lineage>
        <taxon>Bacteria</taxon>
        <taxon>Pseudomonadati</taxon>
        <taxon>Pseudomonadota</taxon>
        <taxon>Gammaproteobacteria</taxon>
        <taxon>Candidatus Tethybacterales</taxon>
        <taxon>Candidatus Tethybacteraceae</taxon>
        <taxon>Candidatus Amphirhobacter</taxon>
    </lineage>
</organism>
<dbReference type="SUPFAM" id="SSF51730">
    <property type="entry name" value="FAD-linked oxidoreductase"/>
    <property type="match status" value="1"/>
</dbReference>
<proteinExistence type="inferred from homology"/>
<keyword evidence="11" id="KW-1185">Reference proteome</keyword>
<evidence type="ECO:0000256" key="9">
    <source>
        <dbReference type="RuleBase" id="RU003862"/>
    </source>
</evidence>
<evidence type="ECO:0000313" key="11">
    <source>
        <dbReference type="Proteomes" id="UP000604381"/>
    </source>
</evidence>
<evidence type="ECO:0000256" key="2">
    <source>
        <dbReference type="ARBA" id="ARBA00004777"/>
    </source>
</evidence>
<evidence type="ECO:0000256" key="7">
    <source>
        <dbReference type="ARBA" id="ARBA00034478"/>
    </source>
</evidence>
<keyword evidence="5 9" id="KW-0274">FAD</keyword>
<comment type="caution">
    <text evidence="10">The sequence shown here is derived from an EMBL/GenBank/DDBJ whole genome shotgun (WGS) entry which is preliminary data.</text>
</comment>
<comment type="pathway">
    <text evidence="2 9">One-carbon metabolism; tetrahydrofolate interconversion.</text>
</comment>
<name>A0A930XW20_9GAMM</name>
<dbReference type="CDD" id="cd00537">
    <property type="entry name" value="MTHFR"/>
    <property type="match status" value="1"/>
</dbReference>
<evidence type="ECO:0000313" key="10">
    <source>
        <dbReference type="EMBL" id="MBF2734632.1"/>
    </source>
</evidence>
<dbReference type="AlphaFoldDB" id="A0A930XW20"/>
<comment type="similarity">
    <text evidence="3 9">Belongs to the methylenetetrahydrofolate reductase family.</text>
</comment>
<evidence type="ECO:0000256" key="8">
    <source>
        <dbReference type="ARBA" id="ARBA00048628"/>
    </source>
</evidence>
<dbReference type="GO" id="GO:0106312">
    <property type="term" value="F:methylenetetrahydrofolate reductase (NADH) activity"/>
    <property type="evidence" value="ECO:0007669"/>
    <property type="project" value="UniProtKB-EC"/>
</dbReference>
<dbReference type="GO" id="GO:0009086">
    <property type="term" value="P:methionine biosynthetic process"/>
    <property type="evidence" value="ECO:0007669"/>
    <property type="project" value="TreeGrafter"/>
</dbReference>